<sequence length="443" mass="52280">MVVVQFTSKRESGDRPYMSEESKKLSPRGEKTICLPIVDESFYLEIVDDPVKFRAYLDEILPEYREIFPEEIEKGYSFFGSNFSKKQNLKIRRIQLKANYQIYQLRPAFIMPYMVGKTADFDKPLYLRRFGVPFDALTYVFGKNDMYWYRAFLALGRFSVVGTTVKEVEEMPEHLAADEKHSRWRGERVYLPTVAAKGCILGMDIVKNADTDSLTEGYSTFADEVNNIDPNYSPLSVNTDGWEPTQNAWKKLFPNVSLILCFLHLIIGIKDHIRRDKVLLKSLTDKLWNIYQGSNKRQFSQRLRRFWEWSRKQILPSKVRSKIEKAKANSFQYQQGYNYEKCYRTSNQIDRLMNYQDRILYQIQYFHGSINSARLFLRAIALIWNFHPHCQKTSAKYKGRSRRDPLRGARYSPFENINSFYYSYNWLENLLIAGSMNGYRNTT</sequence>
<proteinExistence type="predicted"/>
<evidence type="ECO:0000256" key="1">
    <source>
        <dbReference type="SAM" id="MobiDB-lite"/>
    </source>
</evidence>
<evidence type="ECO:0000313" key="3">
    <source>
        <dbReference type="Proteomes" id="UP000017981"/>
    </source>
</evidence>
<dbReference type="EMBL" id="CAQL01001060">
    <property type="protein sequence ID" value="CCQ58638.1"/>
    <property type="molecule type" value="Genomic_DNA"/>
</dbReference>
<reference evidence="2 3" key="1">
    <citation type="submission" date="2013-01" db="EMBL/GenBank/DDBJ databases">
        <authorList>
            <person name="Bench S."/>
        </authorList>
    </citation>
    <scope>NUCLEOTIDE SEQUENCE [LARGE SCALE GENOMIC DNA]</scope>
    <source>
        <strain evidence="2 3">WH 0005</strain>
    </source>
</reference>
<reference evidence="2 3" key="2">
    <citation type="submission" date="2013-09" db="EMBL/GenBank/DDBJ databases">
        <title>Whole genome comparison of six Crocosphaera watsonii strains with differing phenotypes.</title>
        <authorList>
            <person name="Bench S.R."/>
            <person name="Heller P."/>
            <person name="Frank I."/>
            <person name="Arciniega M."/>
            <person name="Shilova I.N."/>
            <person name="Zehr J.P."/>
        </authorList>
    </citation>
    <scope>NUCLEOTIDE SEQUENCE [LARGE SCALE GENOMIC DNA]</scope>
    <source>
        <strain evidence="2 3">WH 0005</strain>
    </source>
</reference>
<accession>T2J029</accession>
<dbReference type="Proteomes" id="UP000017981">
    <property type="component" value="Unassembled WGS sequence"/>
</dbReference>
<evidence type="ECO:0000313" key="2">
    <source>
        <dbReference type="EMBL" id="CCQ58638.1"/>
    </source>
</evidence>
<dbReference type="AlphaFoldDB" id="T2J029"/>
<protein>
    <recommendedName>
        <fullName evidence="4">Transposase</fullName>
    </recommendedName>
</protein>
<feature type="region of interest" description="Disordered" evidence="1">
    <location>
        <begin position="1"/>
        <end position="24"/>
    </location>
</feature>
<evidence type="ECO:0008006" key="4">
    <source>
        <dbReference type="Google" id="ProtNLM"/>
    </source>
</evidence>
<gene>
    <name evidence="2" type="ORF">CWATWH0005_1132</name>
</gene>
<organism evidence="2 3">
    <name type="scientific">Crocosphaera watsonii WH 0005</name>
    <dbReference type="NCBI Taxonomy" id="423472"/>
    <lineage>
        <taxon>Bacteria</taxon>
        <taxon>Bacillati</taxon>
        <taxon>Cyanobacteriota</taxon>
        <taxon>Cyanophyceae</taxon>
        <taxon>Oscillatoriophycideae</taxon>
        <taxon>Chroococcales</taxon>
        <taxon>Aphanothecaceae</taxon>
        <taxon>Crocosphaera</taxon>
    </lineage>
</organism>
<comment type="caution">
    <text evidence="2">The sequence shown here is derived from an EMBL/GenBank/DDBJ whole genome shotgun (WGS) entry which is preliminary data.</text>
</comment>
<feature type="compositionally biased region" description="Basic and acidic residues" evidence="1">
    <location>
        <begin position="8"/>
        <end position="24"/>
    </location>
</feature>
<name>T2J029_CROWT</name>